<name>A0A382KNP0_9ZZZZ</name>
<dbReference type="AlphaFoldDB" id="A0A382KNP0"/>
<dbReference type="EMBL" id="UINC01082049">
    <property type="protein sequence ID" value="SVC26464.1"/>
    <property type="molecule type" value="Genomic_DNA"/>
</dbReference>
<feature type="non-terminal residue" evidence="1">
    <location>
        <position position="1"/>
    </location>
</feature>
<reference evidence="1" key="1">
    <citation type="submission" date="2018-05" db="EMBL/GenBank/DDBJ databases">
        <authorList>
            <person name="Lanie J.A."/>
            <person name="Ng W.-L."/>
            <person name="Kazmierczak K.M."/>
            <person name="Andrzejewski T.M."/>
            <person name="Davidsen T.M."/>
            <person name="Wayne K.J."/>
            <person name="Tettelin H."/>
            <person name="Glass J.I."/>
            <person name="Rusch D."/>
            <person name="Podicherti R."/>
            <person name="Tsui H.-C.T."/>
            <person name="Winkler M.E."/>
        </authorList>
    </citation>
    <scope>NUCLEOTIDE SEQUENCE</scope>
</reference>
<sequence length="33" mass="3924">VDYNENMLMEIAHEVTDLLETLLHHKLKILFSL</sequence>
<protein>
    <submittedName>
        <fullName evidence="1">Uncharacterized protein</fullName>
    </submittedName>
</protein>
<gene>
    <name evidence="1" type="ORF">METZ01_LOCUS279318</name>
</gene>
<accession>A0A382KNP0</accession>
<organism evidence="1">
    <name type="scientific">marine metagenome</name>
    <dbReference type="NCBI Taxonomy" id="408172"/>
    <lineage>
        <taxon>unclassified sequences</taxon>
        <taxon>metagenomes</taxon>
        <taxon>ecological metagenomes</taxon>
    </lineage>
</organism>
<evidence type="ECO:0000313" key="1">
    <source>
        <dbReference type="EMBL" id="SVC26464.1"/>
    </source>
</evidence>
<proteinExistence type="predicted"/>